<gene>
    <name evidence="2" type="ORF">BCR34DRAFT_575344</name>
</gene>
<keyword evidence="3" id="KW-1185">Reference proteome</keyword>
<dbReference type="Proteomes" id="UP000193144">
    <property type="component" value="Unassembled WGS sequence"/>
</dbReference>
<keyword evidence="1" id="KW-0472">Membrane</keyword>
<organism evidence="2 3">
    <name type="scientific">Clohesyomyces aquaticus</name>
    <dbReference type="NCBI Taxonomy" id="1231657"/>
    <lineage>
        <taxon>Eukaryota</taxon>
        <taxon>Fungi</taxon>
        <taxon>Dikarya</taxon>
        <taxon>Ascomycota</taxon>
        <taxon>Pezizomycotina</taxon>
        <taxon>Dothideomycetes</taxon>
        <taxon>Pleosporomycetidae</taxon>
        <taxon>Pleosporales</taxon>
        <taxon>Lindgomycetaceae</taxon>
        <taxon>Clohesyomyces</taxon>
    </lineage>
</organism>
<keyword evidence="1" id="KW-1133">Transmembrane helix</keyword>
<keyword evidence="1" id="KW-0812">Transmembrane</keyword>
<feature type="transmembrane region" description="Helical" evidence="1">
    <location>
        <begin position="6"/>
        <end position="26"/>
    </location>
</feature>
<dbReference type="EMBL" id="MCFA01000176">
    <property type="protein sequence ID" value="ORY00976.1"/>
    <property type="molecule type" value="Genomic_DNA"/>
</dbReference>
<name>A0A1Y1YSM8_9PLEO</name>
<evidence type="ECO:0000313" key="2">
    <source>
        <dbReference type="EMBL" id="ORY00976.1"/>
    </source>
</evidence>
<reference evidence="2 3" key="1">
    <citation type="submission" date="2016-07" db="EMBL/GenBank/DDBJ databases">
        <title>Pervasive Adenine N6-methylation of Active Genes in Fungi.</title>
        <authorList>
            <consortium name="DOE Joint Genome Institute"/>
            <person name="Mondo S.J."/>
            <person name="Dannebaum R.O."/>
            <person name="Kuo R.C."/>
            <person name="Labutti K."/>
            <person name="Haridas S."/>
            <person name="Kuo A."/>
            <person name="Salamov A."/>
            <person name="Ahrendt S.R."/>
            <person name="Lipzen A."/>
            <person name="Sullivan W."/>
            <person name="Andreopoulos W.B."/>
            <person name="Clum A."/>
            <person name="Lindquist E."/>
            <person name="Daum C."/>
            <person name="Ramamoorthy G.K."/>
            <person name="Gryganskyi A."/>
            <person name="Culley D."/>
            <person name="Magnuson J.K."/>
            <person name="James T.Y."/>
            <person name="O'Malley M.A."/>
            <person name="Stajich J.E."/>
            <person name="Spatafora J.W."/>
            <person name="Visel A."/>
            <person name="Grigoriev I.V."/>
        </authorList>
    </citation>
    <scope>NUCLEOTIDE SEQUENCE [LARGE SCALE GENOMIC DNA]</scope>
    <source>
        <strain evidence="2 3">CBS 115471</strain>
    </source>
</reference>
<protein>
    <submittedName>
        <fullName evidence="2">Uncharacterized protein</fullName>
    </submittedName>
</protein>
<proteinExistence type="predicted"/>
<evidence type="ECO:0000256" key="1">
    <source>
        <dbReference type="SAM" id="Phobius"/>
    </source>
</evidence>
<feature type="non-terminal residue" evidence="2">
    <location>
        <position position="1"/>
    </location>
</feature>
<dbReference type="AlphaFoldDB" id="A0A1Y1YSM8"/>
<accession>A0A1Y1YSM8</accession>
<sequence length="57" mass="6024">MDGSKALALAICVRAGWTLGGLIPALQVDSCPLGRRRLLVGIYMWWAVIIGGGLNPC</sequence>
<comment type="caution">
    <text evidence="2">The sequence shown here is derived from an EMBL/GenBank/DDBJ whole genome shotgun (WGS) entry which is preliminary data.</text>
</comment>
<evidence type="ECO:0000313" key="3">
    <source>
        <dbReference type="Proteomes" id="UP000193144"/>
    </source>
</evidence>
<feature type="transmembrane region" description="Helical" evidence="1">
    <location>
        <begin position="38"/>
        <end position="54"/>
    </location>
</feature>